<organism evidence="1 2">
    <name type="scientific">Streptomyces cellulosae</name>
    <dbReference type="NCBI Taxonomy" id="1968"/>
    <lineage>
        <taxon>Bacteria</taxon>
        <taxon>Bacillati</taxon>
        <taxon>Actinomycetota</taxon>
        <taxon>Actinomycetes</taxon>
        <taxon>Kitasatosporales</taxon>
        <taxon>Streptomycetaceae</taxon>
        <taxon>Streptomyces</taxon>
    </lineage>
</organism>
<dbReference type="RefSeq" id="WP_398660611.1">
    <property type="nucleotide sequence ID" value="NZ_JBITDC010000019.1"/>
</dbReference>
<accession>A0ABW7YE80</accession>
<dbReference type="Proteomes" id="UP001612415">
    <property type="component" value="Unassembled WGS sequence"/>
</dbReference>
<evidence type="ECO:0000313" key="2">
    <source>
        <dbReference type="Proteomes" id="UP001612415"/>
    </source>
</evidence>
<dbReference type="EMBL" id="JBITDC010000019">
    <property type="protein sequence ID" value="MFI5680162.1"/>
    <property type="molecule type" value="Genomic_DNA"/>
</dbReference>
<gene>
    <name evidence="1" type="ORF">ACIA8P_37050</name>
</gene>
<sequence>MPRANGSGDGFVPGIGHPARILVDVLLDEGEVDAAWEAAAGRADDRQLLTPADLMRDHRPADAPGVYLRLLEPLKRSTGDQAYHEVARMLRSIRACHERLGTPEEFSRYLAALRTELKRRPKLMQILDKNGL</sequence>
<protein>
    <submittedName>
        <fullName evidence="1">Uncharacterized protein</fullName>
    </submittedName>
</protein>
<proteinExistence type="predicted"/>
<reference evidence="1 2" key="1">
    <citation type="submission" date="2024-10" db="EMBL/GenBank/DDBJ databases">
        <title>The Natural Products Discovery Center: Release of the First 8490 Sequenced Strains for Exploring Actinobacteria Biosynthetic Diversity.</title>
        <authorList>
            <person name="Kalkreuter E."/>
            <person name="Kautsar S.A."/>
            <person name="Yang D."/>
            <person name="Bader C.D."/>
            <person name="Teijaro C.N."/>
            <person name="Fluegel L."/>
            <person name="Davis C.M."/>
            <person name="Simpson J.R."/>
            <person name="Lauterbach L."/>
            <person name="Steele A.D."/>
            <person name="Gui C."/>
            <person name="Meng S."/>
            <person name="Li G."/>
            <person name="Viehrig K."/>
            <person name="Ye F."/>
            <person name="Su P."/>
            <person name="Kiefer A.F."/>
            <person name="Nichols A."/>
            <person name="Cepeda A.J."/>
            <person name="Yan W."/>
            <person name="Fan B."/>
            <person name="Jiang Y."/>
            <person name="Adhikari A."/>
            <person name="Zheng C.-J."/>
            <person name="Schuster L."/>
            <person name="Cowan T.M."/>
            <person name="Smanski M.J."/>
            <person name="Chevrette M.G."/>
            <person name="De Carvalho L.P.S."/>
            <person name="Shen B."/>
        </authorList>
    </citation>
    <scope>NUCLEOTIDE SEQUENCE [LARGE SCALE GENOMIC DNA]</scope>
    <source>
        <strain evidence="1 2">NPDC051599</strain>
    </source>
</reference>
<name>A0ABW7YE80_STRCE</name>
<evidence type="ECO:0000313" key="1">
    <source>
        <dbReference type="EMBL" id="MFI5680162.1"/>
    </source>
</evidence>
<comment type="caution">
    <text evidence="1">The sequence shown here is derived from an EMBL/GenBank/DDBJ whole genome shotgun (WGS) entry which is preliminary data.</text>
</comment>
<keyword evidence="2" id="KW-1185">Reference proteome</keyword>